<dbReference type="Proteomes" id="UP000827976">
    <property type="component" value="Chromosome 1"/>
</dbReference>
<dbReference type="EMBL" id="CM037011">
    <property type="protein sequence ID" value="KAH7692021.1"/>
    <property type="molecule type" value="Genomic_DNA"/>
</dbReference>
<gene>
    <name evidence="1" type="ORF">IHE45_01G038400</name>
</gene>
<reference evidence="2" key="1">
    <citation type="journal article" date="2022" name="Nat. Commun.">
        <title>Chromosome evolution and the genetic basis of agronomically important traits in greater yam.</title>
        <authorList>
            <person name="Bredeson J.V."/>
            <person name="Lyons J.B."/>
            <person name="Oniyinde I.O."/>
            <person name="Okereke N.R."/>
            <person name="Kolade O."/>
            <person name="Nnabue I."/>
            <person name="Nwadili C.O."/>
            <person name="Hribova E."/>
            <person name="Parker M."/>
            <person name="Nwogha J."/>
            <person name="Shu S."/>
            <person name="Carlson J."/>
            <person name="Kariba R."/>
            <person name="Muthemba S."/>
            <person name="Knop K."/>
            <person name="Barton G.J."/>
            <person name="Sherwood A.V."/>
            <person name="Lopez-Montes A."/>
            <person name="Asiedu R."/>
            <person name="Jamnadass R."/>
            <person name="Muchugi A."/>
            <person name="Goodstein D."/>
            <person name="Egesi C.N."/>
            <person name="Featherston J."/>
            <person name="Asfaw A."/>
            <person name="Simpson G.G."/>
            <person name="Dolezel J."/>
            <person name="Hendre P.S."/>
            <person name="Van Deynze A."/>
            <person name="Kumar P.L."/>
            <person name="Obidiegwu J.E."/>
            <person name="Bhattacharjee R."/>
            <person name="Rokhsar D.S."/>
        </authorList>
    </citation>
    <scope>NUCLEOTIDE SEQUENCE [LARGE SCALE GENOMIC DNA]</scope>
    <source>
        <strain evidence="2">cv. TDa95/00328</strain>
    </source>
</reference>
<proteinExistence type="predicted"/>
<protein>
    <submittedName>
        <fullName evidence="1">TPR-like protein</fullName>
    </submittedName>
</protein>
<accession>A0ACB7WTX6</accession>
<evidence type="ECO:0000313" key="2">
    <source>
        <dbReference type="Proteomes" id="UP000827976"/>
    </source>
</evidence>
<evidence type="ECO:0000313" key="1">
    <source>
        <dbReference type="EMBL" id="KAH7692021.1"/>
    </source>
</evidence>
<comment type="caution">
    <text evidence="1">The sequence shown here is derived from an EMBL/GenBank/DDBJ whole genome shotgun (WGS) entry which is preliminary data.</text>
</comment>
<name>A0ACB7WTX6_DIOAL</name>
<keyword evidence="2" id="KW-1185">Reference proteome</keyword>
<organism evidence="1 2">
    <name type="scientific">Dioscorea alata</name>
    <name type="common">Purple yam</name>
    <dbReference type="NCBI Taxonomy" id="55571"/>
    <lineage>
        <taxon>Eukaryota</taxon>
        <taxon>Viridiplantae</taxon>
        <taxon>Streptophyta</taxon>
        <taxon>Embryophyta</taxon>
        <taxon>Tracheophyta</taxon>
        <taxon>Spermatophyta</taxon>
        <taxon>Magnoliopsida</taxon>
        <taxon>Liliopsida</taxon>
        <taxon>Dioscoreales</taxon>
        <taxon>Dioscoreaceae</taxon>
        <taxon>Dioscorea</taxon>
    </lineage>
</organism>
<sequence length="746" mass="83324">MRSPVAPLLSCGQFHFRDLMIRGCESEQRWQHIISHYHEIRMAALLPDNEIVPPVFKACAHLQSMNQGISLHADVLKLGFKSYTSTCNSIMNFYIKCGMMGSASTLFDEMVNKDSVSWNSVIHGFLSNGDAEIGMDLYLHARLSGFKANVASLVLALQACWRLGVITEGLNIHNLVIKNGLAYDLSIQNSLMSLYAKFEDLKSARKMFDEMSHRDVISWSVLISAYAQVGEFPIALQLFQEMSMETSIGFDGLVAVAVLQACSGVGDHRQGMSVHGHLVRRGFEADIFVGNSLVDMYSKCLDVDSACMAFDQMLQKNNVSWNSMLSGLVHNEKYMEALAMFDQMKKEGLVWDEVTLVSLLQTYKKVGESMWSKCIHCVIIRQLLNPNEMVLNSLLDSYAKFELMEVALRLFNSMKRRNLISWSTMIAGYAHIGWPDEAIAFFREMQLAQVKPNKVTMLSLLEACAVSAELKLSKSTHAVALRNYLVNDIAISTSLINAYAKCGDTHISKRVFDEMPERNILTWNTMISALGMNGNAREALALLNQMESSSIKPNEVTMLSVLSACSHCGLIQEGLNCFQRMIHNPVLHPNVEHYSCIVDMLGRAGDLQNAAKLIRSMPQGLEAGAAAWGALLSACKRHGDCELGREAASHVMELEPMSPAVYLLSSNMYARTGLRSDVVKMRALMRERGVRDGNGYSLVHVGQKAHRFVAWDACHSQCKEVYCMVEFLHGLMKREVEIEEIVLECD</sequence>